<accession>A0A0M2F653</accession>
<organism evidence="5 6">
    <name type="scientific">Pectobacterium brasiliense</name>
    <dbReference type="NCBI Taxonomy" id="180957"/>
    <lineage>
        <taxon>Bacteria</taxon>
        <taxon>Pseudomonadati</taxon>
        <taxon>Pseudomonadota</taxon>
        <taxon>Gammaproteobacteria</taxon>
        <taxon>Enterobacterales</taxon>
        <taxon>Pectobacteriaceae</taxon>
        <taxon>Pectobacterium</taxon>
    </lineage>
</organism>
<comment type="caution">
    <text evidence="5">The sequence shown here is derived from an EMBL/GenBank/DDBJ whole genome shotgun (WGS) entry which is preliminary data.</text>
</comment>
<evidence type="ECO:0000256" key="3">
    <source>
        <dbReference type="ARBA" id="ARBA00022679"/>
    </source>
</evidence>
<gene>
    <name evidence="5" type="ORF">KU74_02975</name>
</gene>
<sequence length="301" mass="33694">MDANVVAVLVTYNPFVHDLKESLQSLFSQLNNIIIVDNGSSNADDLHSMIMDNYKDKVEFIPLSSNKGLSAAQNIGIEQAREKKATHVILFDQDSHISPGFIDSLVSTEVLLLSLGEKVAAVGPSFFDSVSLEPYPATVYCGPFIKRVDINEITEATFIIASGCLINMSVIEDIGGMKEDLFIDYIDIEWCLRAKNLGYKVFISPNAKMAHSIGDKRMSIMGRSVSVHNPIRRYYLIRNSFYLMRLSYVPLGYKLREAVFNFLRFMISIASSDDKGTYLKYGFLGIRDGLKGNFGPLQQKK</sequence>
<dbReference type="InterPro" id="IPR006446">
    <property type="entry name" value="RhaTrfase"/>
</dbReference>
<comment type="similarity">
    <text evidence="1">Belongs to the glycosyltransferase 2 family.</text>
</comment>
<evidence type="ECO:0000313" key="5">
    <source>
        <dbReference type="EMBL" id="KGA35451.1"/>
    </source>
</evidence>
<dbReference type="CDD" id="cd02526">
    <property type="entry name" value="GT2_RfbF_like"/>
    <property type="match status" value="1"/>
</dbReference>
<evidence type="ECO:0000256" key="1">
    <source>
        <dbReference type="ARBA" id="ARBA00006739"/>
    </source>
</evidence>
<dbReference type="PANTHER" id="PTHR43179">
    <property type="entry name" value="RHAMNOSYLTRANSFERASE WBBL"/>
    <property type="match status" value="1"/>
</dbReference>
<reference evidence="5 6" key="1">
    <citation type="submission" date="2014-08" db="EMBL/GenBank/DDBJ databases">
        <title>Genome sequences of NCPPB Pectobacterium isolates.</title>
        <authorList>
            <person name="Glover R.H."/>
            <person name="Sapp M."/>
            <person name="Elphinstone J."/>
        </authorList>
    </citation>
    <scope>NUCLEOTIDE SEQUENCE [LARGE SCALE GENOMIC DNA]</scope>
    <source>
        <strain evidence="5 6">LMG 21372</strain>
    </source>
</reference>
<protein>
    <recommendedName>
        <fullName evidence="4">Glycosyltransferase 2-like domain-containing protein</fullName>
    </recommendedName>
</protein>
<feature type="domain" description="Glycosyltransferase 2-like" evidence="4">
    <location>
        <begin position="8"/>
        <end position="107"/>
    </location>
</feature>
<evidence type="ECO:0000313" key="6">
    <source>
        <dbReference type="Proteomes" id="UP000029435"/>
    </source>
</evidence>
<dbReference type="Pfam" id="PF00535">
    <property type="entry name" value="Glycos_transf_2"/>
    <property type="match status" value="1"/>
</dbReference>
<dbReference type="RefSeq" id="WP_039312070.1">
    <property type="nucleotide sequence ID" value="NZ_JQOD01000001.1"/>
</dbReference>
<dbReference type="GO" id="GO:0016757">
    <property type="term" value="F:glycosyltransferase activity"/>
    <property type="evidence" value="ECO:0007669"/>
    <property type="project" value="UniProtKB-KW"/>
</dbReference>
<name>A0A0M2F653_9GAMM</name>
<keyword evidence="2" id="KW-0328">Glycosyltransferase</keyword>
<dbReference type="EMBL" id="JQOD01000001">
    <property type="protein sequence ID" value="KGA35451.1"/>
    <property type="molecule type" value="Genomic_DNA"/>
</dbReference>
<dbReference type="InterPro" id="IPR029044">
    <property type="entry name" value="Nucleotide-diphossugar_trans"/>
</dbReference>
<dbReference type="SUPFAM" id="SSF53448">
    <property type="entry name" value="Nucleotide-diphospho-sugar transferases"/>
    <property type="match status" value="1"/>
</dbReference>
<keyword evidence="3" id="KW-0808">Transferase</keyword>
<dbReference type="InterPro" id="IPR001173">
    <property type="entry name" value="Glyco_trans_2-like"/>
</dbReference>
<dbReference type="PANTHER" id="PTHR43179:SF12">
    <property type="entry name" value="GALACTOFURANOSYLTRANSFERASE GLFT2"/>
    <property type="match status" value="1"/>
</dbReference>
<dbReference type="NCBIfam" id="TIGR01556">
    <property type="entry name" value="rhamnosyltran"/>
    <property type="match status" value="1"/>
</dbReference>
<dbReference type="Gene3D" id="3.90.550.10">
    <property type="entry name" value="Spore Coat Polysaccharide Biosynthesis Protein SpsA, Chain A"/>
    <property type="match status" value="1"/>
</dbReference>
<proteinExistence type="inferred from homology"/>
<dbReference type="OrthoDB" id="9771846at2"/>
<evidence type="ECO:0000256" key="2">
    <source>
        <dbReference type="ARBA" id="ARBA00022676"/>
    </source>
</evidence>
<evidence type="ECO:0000259" key="4">
    <source>
        <dbReference type="Pfam" id="PF00535"/>
    </source>
</evidence>
<dbReference type="AlphaFoldDB" id="A0A0M2F653"/>
<dbReference type="Proteomes" id="UP000029435">
    <property type="component" value="Unassembled WGS sequence"/>
</dbReference>